<evidence type="ECO:0000313" key="10">
    <source>
        <dbReference type="Proteomes" id="UP000706525"/>
    </source>
</evidence>
<dbReference type="InterPro" id="IPR016147">
    <property type="entry name" value="Pili_assmbl_chaperone_N"/>
</dbReference>
<feature type="domain" description="Pili assembly chaperone N-terminal" evidence="7">
    <location>
        <begin position="28"/>
        <end position="151"/>
    </location>
</feature>
<feature type="signal peptide" evidence="6">
    <location>
        <begin position="1"/>
        <end position="27"/>
    </location>
</feature>
<keyword evidence="3 6" id="KW-0732">Signal</keyword>
<dbReference type="Proteomes" id="UP000706525">
    <property type="component" value="Unassembled WGS sequence"/>
</dbReference>
<keyword evidence="10" id="KW-1185">Reference proteome</keyword>
<evidence type="ECO:0000256" key="2">
    <source>
        <dbReference type="ARBA" id="ARBA00007399"/>
    </source>
</evidence>
<evidence type="ECO:0000313" key="9">
    <source>
        <dbReference type="EMBL" id="CAG9163987.1"/>
    </source>
</evidence>
<comment type="subcellular location">
    <subcellularLocation>
        <location evidence="1">Periplasm</location>
    </subcellularLocation>
</comment>
<dbReference type="InterPro" id="IPR008962">
    <property type="entry name" value="PapD-like_sf"/>
</dbReference>
<dbReference type="SUPFAM" id="SSF49354">
    <property type="entry name" value="PapD-like"/>
    <property type="match status" value="1"/>
</dbReference>
<dbReference type="InterPro" id="IPR036316">
    <property type="entry name" value="Pili_assmbl_chap_C_dom_sf"/>
</dbReference>
<dbReference type="PRINTS" id="PR00969">
    <property type="entry name" value="CHAPERONPILI"/>
</dbReference>
<gene>
    <name evidence="9" type="primary">yadV</name>
    <name evidence="9" type="ORF">LMG32289_00319</name>
</gene>
<dbReference type="PANTHER" id="PTHR30251:SF2">
    <property type="entry name" value="FIMBRIAL CHAPERONE YADV-RELATED"/>
    <property type="match status" value="1"/>
</dbReference>
<dbReference type="InterPro" id="IPR016148">
    <property type="entry name" value="Pili_assmbl_chaperone_C"/>
</dbReference>
<organism evidence="9 10">
    <name type="scientific">Cupriavidus pampae</name>
    <dbReference type="NCBI Taxonomy" id="659251"/>
    <lineage>
        <taxon>Bacteria</taxon>
        <taxon>Pseudomonadati</taxon>
        <taxon>Pseudomonadota</taxon>
        <taxon>Betaproteobacteria</taxon>
        <taxon>Burkholderiales</taxon>
        <taxon>Burkholderiaceae</taxon>
        <taxon>Cupriavidus</taxon>
    </lineage>
</organism>
<name>A0ABM8W9S9_9BURK</name>
<evidence type="ECO:0000259" key="8">
    <source>
        <dbReference type="Pfam" id="PF02753"/>
    </source>
</evidence>
<dbReference type="InterPro" id="IPR001829">
    <property type="entry name" value="Pili_assmbl_chaperone_bac"/>
</dbReference>
<sequence>MPHRFAFALRRATLALALVAGHQTAQASVVIGSTRVIYHAADAETTVRLANDGNLPALTQIWIDHGDPAASPASIDVPFVVTPPIARIDPGKGQTLRIVHAGEPLPRERESVFYLNVLEVPPKPTPGTADANLLQMAFRSRIKLFFRPTDLKGDVRDAPARLTWHAARVNGALAVEAINPTPYHVTISEISVAADNESATNEKGGMLAPGGTLRFPLHGLHGSHGSHGHARIGAGTRVRFGVINDYGGTSYIEATLSQAAAE</sequence>
<dbReference type="Pfam" id="PF02753">
    <property type="entry name" value="PapD_C"/>
    <property type="match status" value="1"/>
</dbReference>
<evidence type="ECO:0000259" key="7">
    <source>
        <dbReference type="Pfam" id="PF00345"/>
    </source>
</evidence>
<feature type="chain" id="PRO_5045237398" evidence="6">
    <location>
        <begin position="28"/>
        <end position="262"/>
    </location>
</feature>
<evidence type="ECO:0000256" key="1">
    <source>
        <dbReference type="ARBA" id="ARBA00004418"/>
    </source>
</evidence>
<protein>
    <submittedName>
        <fullName evidence="9">Fimbrial chaperone YadV</fullName>
    </submittedName>
</protein>
<evidence type="ECO:0000256" key="6">
    <source>
        <dbReference type="SAM" id="SignalP"/>
    </source>
</evidence>
<keyword evidence="5" id="KW-0143">Chaperone</keyword>
<evidence type="ECO:0000256" key="5">
    <source>
        <dbReference type="ARBA" id="ARBA00023186"/>
    </source>
</evidence>
<reference evidence="9 10" key="1">
    <citation type="submission" date="2021-08" db="EMBL/GenBank/DDBJ databases">
        <authorList>
            <person name="Peeters C."/>
        </authorList>
    </citation>
    <scope>NUCLEOTIDE SEQUENCE [LARGE SCALE GENOMIC DNA]</scope>
    <source>
        <strain evidence="9 10">LMG 32289</strain>
    </source>
</reference>
<comment type="caution">
    <text evidence="9">The sequence shown here is derived from an EMBL/GenBank/DDBJ whole genome shotgun (WGS) entry which is preliminary data.</text>
</comment>
<keyword evidence="4" id="KW-0574">Periplasm</keyword>
<dbReference type="InterPro" id="IPR050643">
    <property type="entry name" value="Periplasmic_pilus_chap"/>
</dbReference>
<dbReference type="Pfam" id="PF00345">
    <property type="entry name" value="PapD_N"/>
    <property type="match status" value="1"/>
</dbReference>
<dbReference type="PANTHER" id="PTHR30251">
    <property type="entry name" value="PILUS ASSEMBLY CHAPERONE"/>
    <property type="match status" value="1"/>
</dbReference>
<evidence type="ECO:0000256" key="4">
    <source>
        <dbReference type="ARBA" id="ARBA00022764"/>
    </source>
</evidence>
<accession>A0ABM8W9S9</accession>
<dbReference type="InterPro" id="IPR013783">
    <property type="entry name" value="Ig-like_fold"/>
</dbReference>
<dbReference type="SUPFAM" id="SSF49584">
    <property type="entry name" value="Periplasmic chaperone C-domain"/>
    <property type="match status" value="1"/>
</dbReference>
<dbReference type="EMBL" id="CAJZAG010000001">
    <property type="protein sequence ID" value="CAG9163987.1"/>
    <property type="molecule type" value="Genomic_DNA"/>
</dbReference>
<proteinExistence type="inferred from homology"/>
<dbReference type="RefSeq" id="WP_223980993.1">
    <property type="nucleotide sequence ID" value="NZ_CAJZAG010000001.1"/>
</dbReference>
<dbReference type="Gene3D" id="2.60.40.10">
    <property type="entry name" value="Immunoglobulins"/>
    <property type="match status" value="2"/>
</dbReference>
<evidence type="ECO:0000256" key="3">
    <source>
        <dbReference type="ARBA" id="ARBA00022729"/>
    </source>
</evidence>
<comment type="similarity">
    <text evidence="2">Belongs to the periplasmic pilus chaperone family.</text>
</comment>
<feature type="domain" description="Pili assembly chaperone C-terminal" evidence="8">
    <location>
        <begin position="179"/>
        <end position="249"/>
    </location>
</feature>